<dbReference type="Proteomes" id="UP000612055">
    <property type="component" value="Unassembled WGS sequence"/>
</dbReference>
<feature type="region of interest" description="Disordered" evidence="1">
    <location>
        <begin position="395"/>
        <end position="420"/>
    </location>
</feature>
<dbReference type="PANTHER" id="PTHR23354">
    <property type="entry name" value="NUCLEOLAR PROTEIN 7/ESTROGEN RECEPTOR COACTIVATOR-RELATED"/>
    <property type="match status" value="1"/>
</dbReference>
<comment type="caution">
    <text evidence="3">The sequence shown here is derived from an EMBL/GenBank/DDBJ whole genome shotgun (WGS) entry which is preliminary data.</text>
</comment>
<dbReference type="AlphaFoldDB" id="A0A835YHX2"/>
<evidence type="ECO:0000259" key="2">
    <source>
        <dbReference type="PROSITE" id="PS51886"/>
    </source>
</evidence>
<accession>A0A835YHX2</accession>
<dbReference type="SMART" id="SM00584">
    <property type="entry name" value="TLDc"/>
    <property type="match status" value="1"/>
</dbReference>
<dbReference type="PANTHER" id="PTHR23354:SF126">
    <property type="entry name" value="CONSERVED TLD DOMAIN PROTEIN"/>
    <property type="match status" value="1"/>
</dbReference>
<reference evidence="3" key="1">
    <citation type="journal article" date="2020" name="bioRxiv">
        <title>Comparative genomics of Chlamydomonas.</title>
        <authorList>
            <person name="Craig R.J."/>
            <person name="Hasan A.R."/>
            <person name="Ness R.W."/>
            <person name="Keightley P.D."/>
        </authorList>
    </citation>
    <scope>NUCLEOTIDE SEQUENCE</scope>
    <source>
        <strain evidence="3">CCAP 11/70</strain>
    </source>
</reference>
<name>A0A835YHX2_9CHLO</name>
<dbReference type="Pfam" id="PF07534">
    <property type="entry name" value="TLD"/>
    <property type="match status" value="1"/>
</dbReference>
<feature type="compositionally biased region" description="Low complexity" evidence="1">
    <location>
        <begin position="401"/>
        <end position="416"/>
    </location>
</feature>
<dbReference type="InterPro" id="IPR006571">
    <property type="entry name" value="TLDc_dom"/>
</dbReference>
<dbReference type="OrthoDB" id="26679at2759"/>
<dbReference type="PROSITE" id="PS51886">
    <property type="entry name" value="TLDC"/>
    <property type="match status" value="1"/>
</dbReference>
<sequence length="448" mass="46989">MVGPAFKLLDPHTSARLLQLVAASDGTVHLAGLIIAKAHLERMGEDASLEFTYRLLLDGRGEGVRAEALEAAVVSCVRLAGAADEAHASSSAPAPAPARSPAAAAAASVTAPSASTTPAAPAPAKPHLHIAAVVRGAMLGESEGASTSGSGDGVDLRSLRLSLEGYKRWTKRCPALHAALSGLLVRVGGPTQGLDRRRAALLGLGPQLPMLAQMGKLPPDAALLQPTWAWALGSRLPPVQRKEWRLLFSSQRDGKSFNTFFGRVSATPGPTLTLVRDKGGALFGGYASCPWVKSGNFFGDVSSFLFTLEPALQVFPATGVNDNYQWCGVGFSQLPSGLGFGGAAGARGHFALYVEPSLDEGMSRPIATYGLTKSLASDQVFQIDTLECWLLQPPEDEMSSHSDSSTSGSRRGGSQSILNRNVEDRAIMALAGMKMHSDGVRDEPLEED</sequence>
<organism evidence="3 4">
    <name type="scientific">Edaphochlamys debaryana</name>
    <dbReference type="NCBI Taxonomy" id="47281"/>
    <lineage>
        <taxon>Eukaryota</taxon>
        <taxon>Viridiplantae</taxon>
        <taxon>Chlorophyta</taxon>
        <taxon>core chlorophytes</taxon>
        <taxon>Chlorophyceae</taxon>
        <taxon>CS clade</taxon>
        <taxon>Chlamydomonadales</taxon>
        <taxon>Chlamydomonadales incertae sedis</taxon>
        <taxon>Edaphochlamys</taxon>
    </lineage>
</organism>
<keyword evidence="4" id="KW-1185">Reference proteome</keyword>
<feature type="domain" description="TLDc" evidence="2">
    <location>
        <begin position="222"/>
        <end position="392"/>
    </location>
</feature>
<proteinExistence type="predicted"/>
<evidence type="ECO:0000256" key="1">
    <source>
        <dbReference type="SAM" id="MobiDB-lite"/>
    </source>
</evidence>
<evidence type="ECO:0000313" key="4">
    <source>
        <dbReference type="Proteomes" id="UP000612055"/>
    </source>
</evidence>
<dbReference type="EMBL" id="JAEHOE010000002">
    <property type="protein sequence ID" value="KAG2501261.1"/>
    <property type="molecule type" value="Genomic_DNA"/>
</dbReference>
<evidence type="ECO:0000313" key="3">
    <source>
        <dbReference type="EMBL" id="KAG2501261.1"/>
    </source>
</evidence>
<gene>
    <name evidence="3" type="ORF">HYH03_001068</name>
</gene>
<protein>
    <recommendedName>
        <fullName evidence="2">TLDc domain-containing protein</fullName>
    </recommendedName>
</protein>